<feature type="region of interest" description="Disordered" evidence="1">
    <location>
        <begin position="26"/>
        <end position="55"/>
    </location>
</feature>
<gene>
    <name evidence="2" type="ORF">AVDCRST_MAG45-1538</name>
</gene>
<dbReference type="AlphaFoldDB" id="A0A6J4STI4"/>
<evidence type="ECO:0000313" key="2">
    <source>
        <dbReference type="EMBL" id="CAA9504891.1"/>
    </source>
</evidence>
<name>A0A6J4STI4_9ACTN</name>
<dbReference type="EMBL" id="CADCVU010000126">
    <property type="protein sequence ID" value="CAA9504891.1"/>
    <property type="molecule type" value="Genomic_DNA"/>
</dbReference>
<protein>
    <submittedName>
        <fullName evidence="2">Uncharacterized protein</fullName>
    </submittedName>
</protein>
<evidence type="ECO:0000256" key="1">
    <source>
        <dbReference type="SAM" id="MobiDB-lite"/>
    </source>
</evidence>
<feature type="compositionally biased region" description="Basic and acidic residues" evidence="1">
    <location>
        <begin position="29"/>
        <end position="43"/>
    </location>
</feature>
<proteinExistence type="predicted"/>
<sequence>MDRGESEGGPAGRSAPNAARALAAFAAAARRDPGDRDHAESLRRARRVARAGGAR</sequence>
<organism evidence="2">
    <name type="scientific">uncultured Solirubrobacterales bacterium</name>
    <dbReference type="NCBI Taxonomy" id="768556"/>
    <lineage>
        <taxon>Bacteria</taxon>
        <taxon>Bacillati</taxon>
        <taxon>Actinomycetota</taxon>
        <taxon>Thermoleophilia</taxon>
        <taxon>Solirubrobacterales</taxon>
        <taxon>environmental samples</taxon>
    </lineage>
</organism>
<accession>A0A6J4STI4</accession>
<reference evidence="2" key="1">
    <citation type="submission" date="2020-02" db="EMBL/GenBank/DDBJ databases">
        <authorList>
            <person name="Meier V. D."/>
        </authorList>
    </citation>
    <scope>NUCLEOTIDE SEQUENCE</scope>
    <source>
        <strain evidence="2">AVDCRST_MAG45</strain>
    </source>
</reference>